<protein>
    <recommendedName>
        <fullName evidence="4">YwqJ-like deaminase</fullName>
    </recommendedName>
</protein>
<organism evidence="2 3">
    <name type="scientific">Kineosporia corallincola</name>
    <dbReference type="NCBI Taxonomy" id="2835133"/>
    <lineage>
        <taxon>Bacteria</taxon>
        <taxon>Bacillati</taxon>
        <taxon>Actinomycetota</taxon>
        <taxon>Actinomycetes</taxon>
        <taxon>Kineosporiales</taxon>
        <taxon>Kineosporiaceae</taxon>
        <taxon>Kineosporia</taxon>
    </lineage>
</organism>
<feature type="region of interest" description="Disordered" evidence="1">
    <location>
        <begin position="208"/>
        <end position="236"/>
    </location>
</feature>
<evidence type="ECO:0008006" key="4">
    <source>
        <dbReference type="Google" id="ProtNLM"/>
    </source>
</evidence>
<reference evidence="2 3" key="1">
    <citation type="submission" date="2021-05" db="EMBL/GenBank/DDBJ databases">
        <title>Kineosporia and Streptomyces sp. nov. two new marine actinobacteria isolated from Coral.</title>
        <authorList>
            <person name="Buangrab K."/>
            <person name="Sutthacheep M."/>
            <person name="Yeemin T."/>
            <person name="Harunari E."/>
            <person name="Igarashi Y."/>
            <person name="Kanchanasin P."/>
            <person name="Tanasupawat S."/>
            <person name="Phongsopitanun W."/>
        </authorList>
    </citation>
    <scope>NUCLEOTIDE SEQUENCE [LARGE SCALE GENOMIC DNA]</scope>
    <source>
        <strain evidence="2 3">J2-2</strain>
    </source>
</reference>
<comment type="caution">
    <text evidence="2">The sequence shown here is derived from an EMBL/GenBank/DDBJ whole genome shotgun (WGS) entry which is preliminary data.</text>
</comment>
<sequence>MTEPRPTNDLDYEQGILLGQEVWEVAVEPDHRSYNFVEPLTKVMLTIGYRAALLKPPIVDLDRFHRGALAGLAAAAAQRSQPIEAHAKQALCDPTSPRGMCPYCEAYHGYVATILGERQRWNAQLDNSANVFAITPGMSQKIHTLTCPSIRTIIKLAEQEMAEATPQQALEDLLDARWPTALDRTAAVKLNRHRCRICAPDIPAKVTRQPAAKGARGQFQTESTTDITNPMEASHD</sequence>
<dbReference type="Proteomes" id="UP001197247">
    <property type="component" value="Unassembled WGS sequence"/>
</dbReference>
<evidence type="ECO:0000313" key="3">
    <source>
        <dbReference type="Proteomes" id="UP001197247"/>
    </source>
</evidence>
<name>A0ABS5TU51_9ACTN</name>
<dbReference type="EMBL" id="JAHBAY010000030">
    <property type="protein sequence ID" value="MBT0774305.1"/>
    <property type="molecule type" value="Genomic_DNA"/>
</dbReference>
<evidence type="ECO:0000256" key="1">
    <source>
        <dbReference type="SAM" id="MobiDB-lite"/>
    </source>
</evidence>
<feature type="compositionally biased region" description="Polar residues" evidence="1">
    <location>
        <begin position="218"/>
        <end position="228"/>
    </location>
</feature>
<keyword evidence="3" id="KW-1185">Reference proteome</keyword>
<accession>A0ABS5TU51</accession>
<proteinExistence type="predicted"/>
<evidence type="ECO:0000313" key="2">
    <source>
        <dbReference type="EMBL" id="MBT0774305.1"/>
    </source>
</evidence>
<dbReference type="RefSeq" id="WP_214160845.1">
    <property type="nucleotide sequence ID" value="NZ_JAHBAY010000030.1"/>
</dbReference>
<gene>
    <name evidence="2" type="ORF">KIH74_35505</name>
</gene>